<reference evidence="2 3" key="1">
    <citation type="journal article" date="2011" name="Proc. Natl. Acad. Sci. U.S.A.">
        <title>Niche of harmful alga Aureococcus anophagefferens revealed through ecogenomics.</title>
        <authorList>
            <person name="Gobler C.J."/>
            <person name="Berry D.L."/>
            <person name="Dyhrman S.T."/>
            <person name="Wilhelm S.W."/>
            <person name="Salamov A."/>
            <person name="Lobanov A.V."/>
            <person name="Zhang Y."/>
            <person name="Collier J.L."/>
            <person name="Wurch L.L."/>
            <person name="Kustka A.B."/>
            <person name="Dill B.D."/>
            <person name="Shah M."/>
            <person name="VerBerkmoes N.C."/>
            <person name="Kuo A."/>
            <person name="Terry A."/>
            <person name="Pangilinan J."/>
            <person name="Lindquist E.A."/>
            <person name="Lucas S."/>
            <person name="Paulsen I.T."/>
            <person name="Hattenrath-Lehmann T.K."/>
            <person name="Talmage S.C."/>
            <person name="Walker E.A."/>
            <person name="Koch F."/>
            <person name="Burson A.M."/>
            <person name="Marcoval M.A."/>
            <person name="Tang Y.Z."/>
            <person name="Lecleir G.R."/>
            <person name="Coyne K.J."/>
            <person name="Berg G.M."/>
            <person name="Bertrand E.M."/>
            <person name="Saito M.A."/>
            <person name="Gladyshev V.N."/>
            <person name="Grigoriev I.V."/>
        </authorList>
    </citation>
    <scope>NUCLEOTIDE SEQUENCE [LARGE SCALE GENOMIC DNA]</scope>
    <source>
        <strain evidence="3">CCMP 1984</strain>
    </source>
</reference>
<dbReference type="EMBL" id="GL833126">
    <property type="protein sequence ID" value="EGB09119.1"/>
    <property type="molecule type" value="Genomic_DNA"/>
</dbReference>
<name>F0Y7K7_AURAN</name>
<dbReference type="InParanoid" id="F0Y7K7"/>
<dbReference type="RefSeq" id="XP_009036242.1">
    <property type="nucleotide sequence ID" value="XM_009037994.1"/>
</dbReference>
<evidence type="ECO:0000259" key="1">
    <source>
        <dbReference type="Pfam" id="PF20668"/>
    </source>
</evidence>
<feature type="non-terminal residue" evidence="2">
    <location>
        <position position="359"/>
    </location>
</feature>
<feature type="non-terminal residue" evidence="2">
    <location>
        <position position="1"/>
    </location>
</feature>
<proteinExistence type="predicted"/>
<dbReference type="OMA" id="WLCWLAN"/>
<dbReference type="OrthoDB" id="10259273at2759"/>
<evidence type="ECO:0000313" key="3">
    <source>
        <dbReference type="Proteomes" id="UP000002729"/>
    </source>
</evidence>
<dbReference type="GeneID" id="20218150"/>
<protein>
    <recommendedName>
        <fullName evidence="1">DUF6815 domain-containing protein</fullName>
    </recommendedName>
</protein>
<feature type="domain" description="DUF6815" evidence="1">
    <location>
        <begin position="250"/>
        <end position="359"/>
    </location>
</feature>
<gene>
    <name evidence="2" type="ORF">AURANDRAFT_12246</name>
</gene>
<keyword evidence="3" id="KW-1185">Reference proteome</keyword>
<accession>F0Y7K7</accession>
<dbReference type="KEGG" id="aaf:AURANDRAFT_12246"/>
<dbReference type="eggNOG" id="ENOG502RYA0">
    <property type="taxonomic scope" value="Eukaryota"/>
</dbReference>
<dbReference type="AlphaFoldDB" id="F0Y7K7"/>
<dbReference type="SUPFAM" id="SSF56059">
    <property type="entry name" value="Glutathione synthetase ATP-binding domain-like"/>
    <property type="match status" value="1"/>
</dbReference>
<sequence length="359" mass="38498">GGSDKGGDGRRVDSVPIANGVIRAGGACDVRTYDPAAHETFARAIKAYDALVVRVNPGQLSQAAGHEGLQDKFDALLEDFGAWGKPVWSSPEVQTKMGAKDALVKIANLKCGLPDTFAYYDAATFEARFKQTMAFQPRVLKQNRGSAGEGIWLCWLANADRDGALDARDYPAKTLGAASLPDDAVLKLMEMSDNHVEYHTVREFVTFCTAGPGARGAGSWASTFPGEYLKGGVEAGGQLVDQRLLPRIAEGEVRVLMSGDACQAIIHKKPENGLSAVGGNSVYTYYEPSDPKYKGLLDRLLYDVEHGLMETLGLAGEALPLLWTCDYIPKNPEGWAGDGDAPPELTEYVVGEFNCSCVG</sequence>
<dbReference type="Proteomes" id="UP000002729">
    <property type="component" value="Unassembled WGS sequence"/>
</dbReference>
<organism evidence="3">
    <name type="scientific">Aureococcus anophagefferens</name>
    <name type="common">Harmful bloom alga</name>
    <dbReference type="NCBI Taxonomy" id="44056"/>
    <lineage>
        <taxon>Eukaryota</taxon>
        <taxon>Sar</taxon>
        <taxon>Stramenopiles</taxon>
        <taxon>Ochrophyta</taxon>
        <taxon>Pelagophyceae</taxon>
        <taxon>Pelagomonadales</taxon>
        <taxon>Pelagomonadaceae</taxon>
        <taxon>Aureococcus</taxon>
    </lineage>
</organism>
<dbReference type="Pfam" id="PF20668">
    <property type="entry name" value="DUF6815"/>
    <property type="match status" value="1"/>
</dbReference>
<dbReference type="InterPro" id="IPR049212">
    <property type="entry name" value="DUF6815"/>
</dbReference>
<evidence type="ECO:0000313" key="2">
    <source>
        <dbReference type="EMBL" id="EGB09119.1"/>
    </source>
</evidence>